<protein>
    <submittedName>
        <fullName evidence="3">Uncharacterized protein</fullName>
    </submittedName>
</protein>
<feature type="region of interest" description="Disordered" evidence="1">
    <location>
        <begin position="23"/>
        <end position="45"/>
    </location>
</feature>
<reference evidence="4" key="1">
    <citation type="submission" date="2020-07" db="EMBL/GenBank/DDBJ databases">
        <title>A new Micromonospora strain with potent antibiotic activity isolated from the microbiome of a mid-Atlantic deep-sea sponge.</title>
        <authorList>
            <person name="Back C.R."/>
            <person name="Stennett H.L."/>
            <person name="Williams S.E."/>
            <person name="Wang L."/>
            <person name="Ojeda Gomez J."/>
            <person name="Abdulle O.M."/>
            <person name="Duffy T."/>
            <person name="Hendry K.R."/>
            <person name="Powell D."/>
            <person name="Stach J.E."/>
            <person name="Essex-Lopresti A.E."/>
            <person name="Willis C.L."/>
            <person name="Curnow P."/>
            <person name="Race P.R."/>
        </authorList>
    </citation>
    <scope>NUCLEOTIDE SEQUENCE [LARGE SCALE GENOMIC DNA]</scope>
    <source>
        <strain evidence="4">28ISP2-46</strain>
    </source>
</reference>
<dbReference type="AlphaFoldDB" id="A0A7L6B315"/>
<organism evidence="3 4">
    <name type="scientific">Micromonospora robiginosa</name>
    <dbReference type="NCBI Taxonomy" id="2749844"/>
    <lineage>
        <taxon>Bacteria</taxon>
        <taxon>Bacillati</taxon>
        <taxon>Actinomycetota</taxon>
        <taxon>Actinomycetes</taxon>
        <taxon>Micromonosporales</taxon>
        <taxon>Micromonosporaceae</taxon>
        <taxon>Micromonospora</taxon>
    </lineage>
</organism>
<dbReference type="Proteomes" id="UP000510844">
    <property type="component" value="Chromosome"/>
</dbReference>
<keyword evidence="4" id="KW-1185">Reference proteome</keyword>
<dbReference type="RefSeq" id="WP_181568823.1">
    <property type="nucleotide sequence ID" value="NZ_CP059322.2"/>
</dbReference>
<name>A0A7L6B315_9ACTN</name>
<evidence type="ECO:0000313" key="3">
    <source>
        <dbReference type="EMBL" id="QLQ36307.1"/>
    </source>
</evidence>
<accession>A0A7L6B315</accession>
<sequence length="175" mass="17490">MSRPGRVTLVPVLLLAGCTSAGPPAGPSGGPPSAAASTAGPAASVGCHSPVATGRLPDWADAGFSGDTRMPHVLGDRGEIVAILFGHPLTVGRGEGPTNKILWVGRPVTATPDPAASGTLVVTATRDGTGARVTREVAGGPGPSTVDLPAAGCWHLRLDWSGRVDTMDLTYRAAG</sequence>
<evidence type="ECO:0000256" key="2">
    <source>
        <dbReference type="SAM" id="SignalP"/>
    </source>
</evidence>
<reference evidence="3 4" key="2">
    <citation type="journal article" date="2021" name="Mar. Drugs">
        <title>A New Micromonospora Strain with Antibiotic Activity Isolated from the Microbiome of a Mid-Atlantic Deep-Sea Sponge.</title>
        <authorList>
            <person name="Back C.R."/>
            <person name="Stennett H.L."/>
            <person name="Williams S.E."/>
            <person name="Wang L."/>
            <person name="Ojeda Gomez J."/>
            <person name="Abdulle O.M."/>
            <person name="Duffy T."/>
            <person name="Neal C."/>
            <person name="Mantell J."/>
            <person name="Jepson M.A."/>
            <person name="Hendry K.R."/>
            <person name="Powell D."/>
            <person name="Stach J.E.M."/>
            <person name="Essex-Lopresti A.E."/>
            <person name="Willis C.L."/>
            <person name="Curnow P."/>
            <person name="Race P.R."/>
        </authorList>
    </citation>
    <scope>NUCLEOTIDE SEQUENCE [LARGE SCALE GENOMIC DNA]</scope>
    <source>
        <strain evidence="3 4">28ISP2-46</strain>
    </source>
</reference>
<feature type="signal peptide" evidence="2">
    <location>
        <begin position="1"/>
        <end position="21"/>
    </location>
</feature>
<dbReference type="PROSITE" id="PS51257">
    <property type="entry name" value="PROKAR_LIPOPROTEIN"/>
    <property type="match status" value="1"/>
</dbReference>
<feature type="chain" id="PRO_5038497050" evidence="2">
    <location>
        <begin position="22"/>
        <end position="175"/>
    </location>
</feature>
<evidence type="ECO:0000313" key="4">
    <source>
        <dbReference type="Proteomes" id="UP000510844"/>
    </source>
</evidence>
<feature type="compositionally biased region" description="Low complexity" evidence="1">
    <location>
        <begin position="31"/>
        <end position="44"/>
    </location>
</feature>
<gene>
    <name evidence="3" type="ORF">H1D33_23745</name>
</gene>
<dbReference type="EMBL" id="CP059322">
    <property type="protein sequence ID" value="QLQ36307.1"/>
    <property type="molecule type" value="Genomic_DNA"/>
</dbReference>
<proteinExistence type="predicted"/>
<keyword evidence="2" id="KW-0732">Signal</keyword>
<evidence type="ECO:0000256" key="1">
    <source>
        <dbReference type="SAM" id="MobiDB-lite"/>
    </source>
</evidence>
<dbReference type="KEGG" id="mfeu:H1D33_23745"/>